<protein>
    <submittedName>
        <fullName evidence="1">Uncharacterized protein</fullName>
    </submittedName>
</protein>
<evidence type="ECO:0000313" key="1">
    <source>
        <dbReference type="EMBL" id="NHZ44269.1"/>
    </source>
</evidence>
<organism evidence="1 2">
    <name type="scientific">Massilia aquatica</name>
    <dbReference type="NCBI Taxonomy" id="2609000"/>
    <lineage>
        <taxon>Bacteria</taxon>
        <taxon>Pseudomonadati</taxon>
        <taxon>Pseudomonadota</taxon>
        <taxon>Betaproteobacteria</taxon>
        <taxon>Burkholderiales</taxon>
        <taxon>Oxalobacteraceae</taxon>
        <taxon>Telluria group</taxon>
        <taxon>Massilia</taxon>
    </lineage>
</organism>
<comment type="caution">
    <text evidence="1">The sequence shown here is derived from an EMBL/GenBank/DDBJ whole genome shotgun (WGS) entry which is preliminary data.</text>
</comment>
<dbReference type="EMBL" id="VVIW01000029">
    <property type="protein sequence ID" value="NHZ44269.1"/>
    <property type="molecule type" value="Genomic_DNA"/>
</dbReference>
<sequence length="177" mass="20093">MWPFVIGDWYVLKTEQAEVSMNLVYRLTTELRKDPSRVASVREISADTSRPNMGLKEGFGLFDSDEWWGNVKNGNLRGNYVSGVIEHLSHAGQDEDDDINSFIILLNDGSTRYRSIYCNNRCDAELFRLGCRVDIFSVFVPVKNSRAPGLERDFSEMVIEMAVSTMPLASILEVIED</sequence>
<reference evidence="1 2" key="1">
    <citation type="submission" date="2019-09" db="EMBL/GenBank/DDBJ databases">
        <title>Taxonomy of Antarctic Massilia spp.: description of Massilia rubra sp. nov., Massilia aquatica sp. nov., Massilia mucilaginosa sp. nov., Massilia frigida sp. nov. isolated from streams, lakes and regoliths.</title>
        <authorList>
            <person name="Holochova P."/>
            <person name="Sedlacek I."/>
            <person name="Kralova S."/>
            <person name="Maslanova I."/>
            <person name="Busse H.-J."/>
            <person name="Stankova E."/>
            <person name="Vrbovska V."/>
            <person name="Kovarovic V."/>
            <person name="Bartak M."/>
            <person name="Svec P."/>
            <person name="Pantucek R."/>
        </authorList>
    </citation>
    <scope>NUCLEOTIDE SEQUENCE [LARGE SCALE GENOMIC DNA]</scope>
    <source>
        <strain evidence="1 2">CCM 8693</strain>
    </source>
</reference>
<gene>
    <name evidence="1" type="ORF">F1609_29485</name>
</gene>
<name>A0ABX0ML81_9BURK</name>
<dbReference type="Proteomes" id="UP000819052">
    <property type="component" value="Unassembled WGS sequence"/>
</dbReference>
<dbReference type="RefSeq" id="WP_167080785.1">
    <property type="nucleotide sequence ID" value="NZ_VVIW01000029.1"/>
</dbReference>
<proteinExistence type="predicted"/>
<accession>A0ABX0ML81</accession>
<evidence type="ECO:0000313" key="2">
    <source>
        <dbReference type="Proteomes" id="UP000819052"/>
    </source>
</evidence>
<keyword evidence="2" id="KW-1185">Reference proteome</keyword>